<dbReference type="InterPro" id="IPR036291">
    <property type="entry name" value="NAD(P)-bd_dom_sf"/>
</dbReference>
<accession>A0AAQ3M1M1</accession>
<dbReference type="PIRSF" id="PIRSF000124">
    <property type="entry name" value="UDPglc_GDPman_dh"/>
    <property type="match status" value="1"/>
</dbReference>
<evidence type="ECO:0000256" key="2">
    <source>
        <dbReference type="ARBA" id="ARBA00006601"/>
    </source>
</evidence>
<dbReference type="InterPro" id="IPR014027">
    <property type="entry name" value="UDP-Glc/GDP-Man_DH_C"/>
</dbReference>
<gene>
    <name evidence="11" type="ORF">R9X50_00249100</name>
</gene>
<keyword evidence="12" id="KW-1185">Reference proteome</keyword>
<evidence type="ECO:0000256" key="7">
    <source>
        <dbReference type="PIRNR" id="PIRNR000124"/>
    </source>
</evidence>
<dbReference type="InterPro" id="IPR014026">
    <property type="entry name" value="UDP-Glc/GDP-Man_DH_dimer"/>
</dbReference>
<dbReference type="PANTHER" id="PTHR11374:SF3">
    <property type="entry name" value="UDP-GLUCOSE 6-DEHYDROGENASE"/>
    <property type="match status" value="1"/>
</dbReference>
<organism evidence="11 12">
    <name type="scientific">Acrodontium crateriforme</name>
    <dbReference type="NCBI Taxonomy" id="150365"/>
    <lineage>
        <taxon>Eukaryota</taxon>
        <taxon>Fungi</taxon>
        <taxon>Dikarya</taxon>
        <taxon>Ascomycota</taxon>
        <taxon>Pezizomycotina</taxon>
        <taxon>Dothideomycetes</taxon>
        <taxon>Dothideomycetidae</taxon>
        <taxon>Mycosphaerellales</taxon>
        <taxon>Teratosphaeriaceae</taxon>
        <taxon>Acrodontium</taxon>
    </lineage>
</organism>
<dbReference type="PIRSF" id="PIRSF500133">
    <property type="entry name" value="UDPglc_DH_euk"/>
    <property type="match status" value="1"/>
</dbReference>
<evidence type="ECO:0000256" key="9">
    <source>
        <dbReference type="PIRSR" id="PIRSR500133-3"/>
    </source>
</evidence>
<dbReference type="GO" id="GO:0003979">
    <property type="term" value="F:UDP-glucose 6-dehydrogenase activity"/>
    <property type="evidence" value="ECO:0007669"/>
    <property type="project" value="UniProtKB-EC"/>
</dbReference>
<dbReference type="Proteomes" id="UP001303373">
    <property type="component" value="Chromosome 3"/>
</dbReference>
<feature type="binding site" evidence="9">
    <location>
        <begin position="284"/>
        <end position="287"/>
    </location>
    <ligand>
        <name>NAD(+)</name>
        <dbReference type="ChEBI" id="CHEBI:57540"/>
    </ligand>
</feature>
<evidence type="ECO:0000313" key="12">
    <source>
        <dbReference type="Proteomes" id="UP001303373"/>
    </source>
</evidence>
<dbReference type="InterPro" id="IPR001732">
    <property type="entry name" value="UDP-Glc/GDP-Man_DH_N"/>
</dbReference>
<dbReference type="Gene3D" id="1.20.5.100">
    <property type="entry name" value="Cytochrome c1, transmembrane anchor, C-terminal"/>
    <property type="match status" value="1"/>
</dbReference>
<feature type="binding site" evidence="9">
    <location>
        <begin position="14"/>
        <end position="19"/>
    </location>
    <ligand>
        <name>NAD(+)</name>
        <dbReference type="ChEBI" id="CHEBI:57540"/>
    </ligand>
</feature>
<dbReference type="NCBIfam" id="TIGR03026">
    <property type="entry name" value="NDP-sugDHase"/>
    <property type="match status" value="1"/>
</dbReference>
<dbReference type="EC" id="1.1.1.22" evidence="3 7"/>
<dbReference type="FunFam" id="3.40.50.720:FF:000193">
    <property type="entry name" value="UDP-glucose 6-dehydrogenase"/>
    <property type="match status" value="1"/>
</dbReference>
<feature type="binding site" evidence="9">
    <location>
        <position position="44"/>
    </location>
    <ligand>
        <name>NAD(+)</name>
        <dbReference type="ChEBI" id="CHEBI:57540"/>
    </ligand>
</feature>
<sequence length="537" mass="57964">MARANKVSNICCIGAGYVGGPTCAVIAKNNPDITVTVVDLSEPRIAAWCSPALPIFEPGLYDVVQVARDGTDGRTPNLYFSTNISQAIDEADLIFISVNTPTKTAGRGAGSASDLAYVESAARHIAEVARSDKIIVEKSTVPCGTAGSLRDIFNALAPSVHFDILSNPEFLAEGTAINDLVKPDRILIGSLTDERSVSAAEALADVYAAWVPRERIITINLWSSELAKLAANCMLAQRISSINSLSAICEATGANIEELSYAVGLDTRIGSKMLKASAGFGGSCFKKDVLSLVFIAESLHLPEVANYWKSVVDINEYQKDRFTKRITKSMYNTLARKKIAVLGFAYKKNTGDTRESAAISVIGQLITERANVAIFDPQVKEEQILRDLAAEHPAQIVRDSVTVYADAISACADACAVVILTEWDHFKTDQIPEPRPDVDLGALHAMDERALSNHHSIASSDSGIDVVDGSADSSPTIKPIVQQPASVKTNGQRIDWYKIAATMRRPRLVFDGRNVVDPRRLASLGFKVESIGKRGWQ</sequence>
<feature type="domain" description="UDP-glucose/GDP-mannose dehydrogenase C-terminal" evidence="10">
    <location>
        <begin position="340"/>
        <end position="436"/>
    </location>
</feature>
<dbReference type="SUPFAM" id="SSF48179">
    <property type="entry name" value="6-phosphogluconate dehydrogenase C-terminal domain-like"/>
    <property type="match status" value="1"/>
</dbReference>
<keyword evidence="5 7" id="KW-0520">NAD</keyword>
<comment type="pathway">
    <text evidence="1">Nucleotide-sugar biosynthesis; UDP-alpha-D-glucuronate biosynthesis; UDP-alpha-D-glucuronate from UDP-alpha-D-glucose: step 1/1.</text>
</comment>
<feature type="active site" description="Nucleophile" evidence="8">
    <location>
        <position position="284"/>
    </location>
</feature>
<dbReference type="EMBL" id="CP138582">
    <property type="protein sequence ID" value="WPG99672.1"/>
    <property type="molecule type" value="Genomic_DNA"/>
</dbReference>
<evidence type="ECO:0000256" key="1">
    <source>
        <dbReference type="ARBA" id="ARBA00004701"/>
    </source>
</evidence>
<dbReference type="InterPro" id="IPR008927">
    <property type="entry name" value="6-PGluconate_DH-like_C_sf"/>
</dbReference>
<dbReference type="Pfam" id="PF03720">
    <property type="entry name" value="UDPG_MGDP_dh_C"/>
    <property type="match status" value="1"/>
</dbReference>
<feature type="binding site" evidence="9">
    <location>
        <begin position="98"/>
        <end position="102"/>
    </location>
    <ligand>
        <name>NAD(+)</name>
        <dbReference type="ChEBI" id="CHEBI:57540"/>
    </ligand>
</feature>
<dbReference type="InterPro" id="IPR028356">
    <property type="entry name" value="UDPglc_DH_euk"/>
</dbReference>
<comment type="similarity">
    <text evidence="2 7">Belongs to the UDP-glucose/GDP-mannose dehydrogenase family.</text>
</comment>
<proteinExistence type="inferred from homology"/>
<dbReference type="GO" id="GO:0005634">
    <property type="term" value="C:nucleus"/>
    <property type="evidence" value="ECO:0007669"/>
    <property type="project" value="TreeGrafter"/>
</dbReference>
<dbReference type="GO" id="GO:0051287">
    <property type="term" value="F:NAD binding"/>
    <property type="evidence" value="ECO:0007669"/>
    <property type="project" value="InterPro"/>
</dbReference>
<evidence type="ECO:0000313" key="11">
    <source>
        <dbReference type="EMBL" id="WPG99672.1"/>
    </source>
</evidence>
<dbReference type="InterPro" id="IPR036220">
    <property type="entry name" value="UDP-Glc/GDP-Man_DH_C_sf"/>
</dbReference>
<feature type="binding site" evidence="9">
    <location>
        <begin position="139"/>
        <end position="140"/>
    </location>
    <ligand>
        <name>NAD(+)</name>
        <dbReference type="ChEBI" id="CHEBI:57540"/>
    </ligand>
</feature>
<dbReference type="Pfam" id="PF03721">
    <property type="entry name" value="UDPG_MGDP_dh_N"/>
    <property type="match status" value="1"/>
</dbReference>
<evidence type="ECO:0000256" key="3">
    <source>
        <dbReference type="ARBA" id="ARBA00012954"/>
    </source>
</evidence>
<evidence type="ECO:0000259" key="10">
    <source>
        <dbReference type="SMART" id="SM00984"/>
    </source>
</evidence>
<evidence type="ECO:0000256" key="4">
    <source>
        <dbReference type="ARBA" id="ARBA00023002"/>
    </source>
</evidence>
<protein>
    <recommendedName>
        <fullName evidence="3 7">UDP-glucose 6-dehydrogenase</fullName>
        <ecNumber evidence="3 7">1.1.1.22</ecNumber>
    </recommendedName>
</protein>
<dbReference type="InterPro" id="IPR017476">
    <property type="entry name" value="UDP-Glc/GDP-Man"/>
</dbReference>
<evidence type="ECO:0000256" key="8">
    <source>
        <dbReference type="PIRSR" id="PIRSR500133-1"/>
    </source>
</evidence>
<reference evidence="11 12" key="1">
    <citation type="submission" date="2023-11" db="EMBL/GenBank/DDBJ databases">
        <title>An acidophilic fungus is an integral part of prey digestion in a carnivorous sundew plant.</title>
        <authorList>
            <person name="Tsai I.J."/>
        </authorList>
    </citation>
    <scope>NUCLEOTIDE SEQUENCE [LARGE SCALE GENOMIC DNA]</scope>
    <source>
        <strain evidence="11">169a</strain>
    </source>
</reference>
<dbReference type="SUPFAM" id="SSF51735">
    <property type="entry name" value="NAD(P)-binding Rossmann-fold domains"/>
    <property type="match status" value="1"/>
</dbReference>
<dbReference type="FunFam" id="1.20.5.100:FF:000001">
    <property type="entry name" value="UDP-glucose 6-dehydrogenase"/>
    <property type="match status" value="1"/>
</dbReference>
<dbReference type="Pfam" id="PF00984">
    <property type="entry name" value="UDPG_MGDP_dh"/>
    <property type="match status" value="1"/>
</dbReference>
<evidence type="ECO:0000256" key="5">
    <source>
        <dbReference type="ARBA" id="ARBA00023027"/>
    </source>
</evidence>
<name>A0AAQ3M1M1_9PEZI</name>
<feature type="binding site" evidence="9">
    <location>
        <position position="173"/>
    </location>
    <ligand>
        <name>NAD(+)</name>
        <dbReference type="ChEBI" id="CHEBI:57540"/>
    </ligand>
</feature>
<dbReference type="SUPFAM" id="SSF52413">
    <property type="entry name" value="UDP-glucose/GDP-mannose dehydrogenase C-terminal domain"/>
    <property type="match status" value="1"/>
</dbReference>
<dbReference type="AlphaFoldDB" id="A0AAQ3M1M1"/>
<feature type="binding site" evidence="9">
    <location>
        <position position="39"/>
    </location>
    <ligand>
        <name>NAD(+)</name>
        <dbReference type="ChEBI" id="CHEBI:57540"/>
    </ligand>
</feature>
<dbReference type="Gene3D" id="3.40.50.720">
    <property type="entry name" value="NAD(P)-binding Rossmann-like Domain"/>
    <property type="match status" value="2"/>
</dbReference>
<comment type="catalytic activity">
    <reaction evidence="6 7">
        <text>UDP-alpha-D-glucose + 2 NAD(+) + H2O = UDP-alpha-D-glucuronate + 2 NADH + 3 H(+)</text>
        <dbReference type="Rhea" id="RHEA:23596"/>
        <dbReference type="ChEBI" id="CHEBI:15377"/>
        <dbReference type="ChEBI" id="CHEBI:15378"/>
        <dbReference type="ChEBI" id="CHEBI:57540"/>
        <dbReference type="ChEBI" id="CHEBI:57945"/>
        <dbReference type="ChEBI" id="CHEBI:58052"/>
        <dbReference type="ChEBI" id="CHEBI:58885"/>
        <dbReference type="EC" id="1.1.1.22"/>
    </reaction>
</comment>
<keyword evidence="4 7" id="KW-0560">Oxidoreductase</keyword>
<dbReference type="GO" id="GO:0006024">
    <property type="term" value="P:glycosaminoglycan biosynthetic process"/>
    <property type="evidence" value="ECO:0007669"/>
    <property type="project" value="TreeGrafter"/>
</dbReference>
<evidence type="ECO:0000256" key="6">
    <source>
        <dbReference type="ARBA" id="ARBA00047473"/>
    </source>
</evidence>
<feature type="binding site" evidence="9">
    <location>
        <position position="354"/>
    </location>
    <ligand>
        <name>NAD(+)</name>
        <dbReference type="ChEBI" id="CHEBI:57540"/>
    </ligand>
</feature>
<dbReference type="PANTHER" id="PTHR11374">
    <property type="entry name" value="UDP-GLUCOSE DEHYDROGENASE/UDP-MANNAC DEHYDROGENASE"/>
    <property type="match status" value="1"/>
</dbReference>
<dbReference type="FunFam" id="3.40.50.720:FF:000032">
    <property type="entry name" value="UDP-glucose 6-dehydrogenase"/>
    <property type="match status" value="1"/>
</dbReference>
<dbReference type="SMART" id="SM00984">
    <property type="entry name" value="UDPG_MGDP_dh_C"/>
    <property type="match status" value="1"/>
</dbReference>